<accession>A0A834WK99</accession>
<protein>
    <submittedName>
        <fullName evidence="1">Uncharacterized protein</fullName>
    </submittedName>
</protein>
<dbReference type="EMBL" id="JAAIUW010000007">
    <property type="protein sequence ID" value="KAF7824073.1"/>
    <property type="molecule type" value="Genomic_DNA"/>
</dbReference>
<comment type="caution">
    <text evidence="1">The sequence shown here is derived from an EMBL/GenBank/DDBJ whole genome shotgun (WGS) entry which is preliminary data.</text>
</comment>
<dbReference type="AlphaFoldDB" id="A0A834WK99"/>
<gene>
    <name evidence="1" type="ORF">G2W53_022217</name>
</gene>
<evidence type="ECO:0000313" key="2">
    <source>
        <dbReference type="Proteomes" id="UP000634136"/>
    </source>
</evidence>
<sequence>MAWKKRESGPIIFWRKNHGLISETFTKYESKVLLRN</sequence>
<organism evidence="1 2">
    <name type="scientific">Senna tora</name>
    <dbReference type="NCBI Taxonomy" id="362788"/>
    <lineage>
        <taxon>Eukaryota</taxon>
        <taxon>Viridiplantae</taxon>
        <taxon>Streptophyta</taxon>
        <taxon>Embryophyta</taxon>
        <taxon>Tracheophyta</taxon>
        <taxon>Spermatophyta</taxon>
        <taxon>Magnoliopsida</taxon>
        <taxon>eudicotyledons</taxon>
        <taxon>Gunneridae</taxon>
        <taxon>Pentapetalae</taxon>
        <taxon>rosids</taxon>
        <taxon>fabids</taxon>
        <taxon>Fabales</taxon>
        <taxon>Fabaceae</taxon>
        <taxon>Caesalpinioideae</taxon>
        <taxon>Cassia clade</taxon>
        <taxon>Senna</taxon>
    </lineage>
</organism>
<reference evidence="1" key="1">
    <citation type="submission" date="2020-09" db="EMBL/GenBank/DDBJ databases">
        <title>Genome-Enabled Discovery of Anthraquinone Biosynthesis in Senna tora.</title>
        <authorList>
            <person name="Kang S.-H."/>
            <person name="Pandey R.P."/>
            <person name="Lee C.-M."/>
            <person name="Sim J.-S."/>
            <person name="Jeong J.-T."/>
            <person name="Choi B.-S."/>
            <person name="Jung M."/>
            <person name="Ginzburg D."/>
            <person name="Zhao K."/>
            <person name="Won S.Y."/>
            <person name="Oh T.-J."/>
            <person name="Yu Y."/>
            <person name="Kim N.-H."/>
            <person name="Lee O.R."/>
            <person name="Lee T.-H."/>
            <person name="Bashyal P."/>
            <person name="Kim T.-S."/>
            <person name="Lee W.-H."/>
            <person name="Kawkins C."/>
            <person name="Kim C.-K."/>
            <person name="Kim J.S."/>
            <person name="Ahn B.O."/>
            <person name="Rhee S.Y."/>
            <person name="Sohng J.K."/>
        </authorList>
    </citation>
    <scope>NUCLEOTIDE SEQUENCE</scope>
    <source>
        <tissue evidence="1">Leaf</tissue>
    </source>
</reference>
<keyword evidence="2" id="KW-1185">Reference proteome</keyword>
<proteinExistence type="predicted"/>
<dbReference type="Proteomes" id="UP000634136">
    <property type="component" value="Unassembled WGS sequence"/>
</dbReference>
<evidence type="ECO:0000313" key="1">
    <source>
        <dbReference type="EMBL" id="KAF7824073.1"/>
    </source>
</evidence>
<name>A0A834WK99_9FABA</name>